<dbReference type="Proteomes" id="UP001557470">
    <property type="component" value="Unassembled WGS sequence"/>
</dbReference>
<dbReference type="AlphaFoldDB" id="A0ABD0WVA1"/>
<comment type="caution">
    <text evidence="1">The sequence shown here is derived from an EMBL/GenBank/DDBJ whole genome shotgun (WGS) entry which is preliminary data.</text>
</comment>
<reference evidence="1 2" key="1">
    <citation type="submission" date="2024-06" db="EMBL/GenBank/DDBJ databases">
        <authorList>
            <person name="Pan Q."/>
            <person name="Wen M."/>
            <person name="Jouanno E."/>
            <person name="Zahm M."/>
            <person name="Klopp C."/>
            <person name="Cabau C."/>
            <person name="Louis A."/>
            <person name="Berthelot C."/>
            <person name="Parey E."/>
            <person name="Roest Crollius H."/>
            <person name="Montfort J."/>
            <person name="Robinson-Rechavi M."/>
            <person name="Bouchez O."/>
            <person name="Lampietro C."/>
            <person name="Lopez Roques C."/>
            <person name="Donnadieu C."/>
            <person name="Postlethwait J."/>
            <person name="Bobe J."/>
            <person name="Verreycken H."/>
            <person name="Guiguen Y."/>
        </authorList>
    </citation>
    <scope>NUCLEOTIDE SEQUENCE [LARGE SCALE GENOMIC DNA]</scope>
    <source>
        <strain evidence="1">Up_M1</strain>
        <tissue evidence="1">Testis</tissue>
    </source>
</reference>
<proteinExistence type="predicted"/>
<sequence>MLQRRRLFLEELGKALVRPQIQRRQNVPRTPASAAIVRRIQEENAGALFTRPTEPPSAVPEKPGFITTSSCLSPNFFLPDVASSAPFGPPVEVSFLSIHVSAVRTWPVPVRTPGSGESPQGLETLAGEFERSLCGLDRSSQLGVPQGCMPTQHDTSQEEHATEEPIICQHSVRGG</sequence>
<protein>
    <submittedName>
        <fullName evidence="1">Uncharacterized protein</fullName>
    </submittedName>
</protein>
<gene>
    <name evidence="1" type="ORF">UPYG_G00139690</name>
</gene>
<keyword evidence="2" id="KW-1185">Reference proteome</keyword>
<evidence type="ECO:0000313" key="1">
    <source>
        <dbReference type="EMBL" id="KAL0984303.1"/>
    </source>
</evidence>
<accession>A0ABD0WVA1</accession>
<organism evidence="1 2">
    <name type="scientific">Umbra pygmaea</name>
    <name type="common">Eastern mudminnow</name>
    <dbReference type="NCBI Taxonomy" id="75934"/>
    <lineage>
        <taxon>Eukaryota</taxon>
        <taxon>Metazoa</taxon>
        <taxon>Chordata</taxon>
        <taxon>Craniata</taxon>
        <taxon>Vertebrata</taxon>
        <taxon>Euteleostomi</taxon>
        <taxon>Actinopterygii</taxon>
        <taxon>Neopterygii</taxon>
        <taxon>Teleostei</taxon>
        <taxon>Protacanthopterygii</taxon>
        <taxon>Esociformes</taxon>
        <taxon>Umbridae</taxon>
        <taxon>Umbra</taxon>
    </lineage>
</organism>
<dbReference type="EMBL" id="JAGEUA010000004">
    <property type="protein sequence ID" value="KAL0984303.1"/>
    <property type="molecule type" value="Genomic_DNA"/>
</dbReference>
<evidence type="ECO:0000313" key="2">
    <source>
        <dbReference type="Proteomes" id="UP001557470"/>
    </source>
</evidence>
<name>A0ABD0WVA1_UMBPY</name>